<organism evidence="1">
    <name type="scientific">marine metagenome</name>
    <dbReference type="NCBI Taxonomy" id="408172"/>
    <lineage>
        <taxon>unclassified sequences</taxon>
        <taxon>metagenomes</taxon>
        <taxon>ecological metagenomes</taxon>
    </lineage>
</organism>
<accession>A0A382WWP5</accession>
<dbReference type="AlphaFoldDB" id="A0A382WWP5"/>
<gene>
    <name evidence="1" type="ORF">METZ01_LOCUS415532</name>
</gene>
<sequence length="114" mass="13429">MLDDKSMQFIEEIYEARMTRNAYGQMELSYTDCCERLYLSVLILALLSQYSTYKHFAKSYAKETTAHSSYKRFRMNSTDLYNFIYFVTGDEKAINKLKDPKSAMILRNRTSIPT</sequence>
<evidence type="ECO:0000313" key="1">
    <source>
        <dbReference type="EMBL" id="SVD62678.1"/>
    </source>
</evidence>
<dbReference type="EMBL" id="UINC01162754">
    <property type="protein sequence ID" value="SVD62678.1"/>
    <property type="molecule type" value="Genomic_DNA"/>
</dbReference>
<name>A0A382WWP5_9ZZZZ</name>
<reference evidence="1" key="1">
    <citation type="submission" date="2018-05" db="EMBL/GenBank/DDBJ databases">
        <authorList>
            <person name="Lanie J.A."/>
            <person name="Ng W.-L."/>
            <person name="Kazmierczak K.M."/>
            <person name="Andrzejewski T.M."/>
            <person name="Davidsen T.M."/>
            <person name="Wayne K.J."/>
            <person name="Tettelin H."/>
            <person name="Glass J.I."/>
            <person name="Rusch D."/>
            <person name="Podicherti R."/>
            <person name="Tsui H.-C.T."/>
            <person name="Winkler M.E."/>
        </authorList>
    </citation>
    <scope>NUCLEOTIDE SEQUENCE</scope>
</reference>
<protein>
    <submittedName>
        <fullName evidence="1">Uncharacterized protein</fullName>
    </submittedName>
</protein>
<feature type="non-terminal residue" evidence="1">
    <location>
        <position position="114"/>
    </location>
</feature>
<proteinExistence type="predicted"/>